<dbReference type="AlphaFoldDB" id="A0A221T2N4"/>
<feature type="coiled-coil region" evidence="1">
    <location>
        <begin position="446"/>
        <end position="473"/>
    </location>
</feature>
<accession>A0A221T2N4</accession>
<organism evidence="2 3">
    <name type="scientific">Deinococcus ficus</name>
    <dbReference type="NCBI Taxonomy" id="317577"/>
    <lineage>
        <taxon>Bacteria</taxon>
        <taxon>Thermotogati</taxon>
        <taxon>Deinococcota</taxon>
        <taxon>Deinococci</taxon>
        <taxon>Deinococcales</taxon>
        <taxon>Deinococcaceae</taxon>
        <taxon>Deinococcus</taxon>
    </lineage>
</organism>
<geneLocation type="plasmid" evidence="3">
    <name>pdfi3</name>
</geneLocation>
<dbReference type="InterPro" id="IPR036388">
    <property type="entry name" value="WH-like_DNA-bd_sf"/>
</dbReference>
<reference evidence="2 3" key="1">
    <citation type="submission" date="2017-05" db="EMBL/GenBank/DDBJ databases">
        <title>The complete genome sequence of Deinococcus ficus isolated from the rhizosphere of the Ficus religiosa L. in Taiwan.</title>
        <authorList>
            <person name="Wu K.-M."/>
            <person name="Liao T.-L."/>
            <person name="Liu Y.-M."/>
            <person name="Young C.-C."/>
            <person name="Tsai S.-F."/>
        </authorList>
    </citation>
    <scope>NUCLEOTIDE SEQUENCE [LARGE SCALE GENOMIC DNA]</scope>
    <source>
        <strain evidence="2 3">CC-FR2-10</strain>
        <plasmid evidence="3">pdfi3</plasmid>
    </source>
</reference>
<gene>
    <name evidence="2" type="ORF">DFI_18360</name>
</gene>
<dbReference type="SUPFAM" id="SSF48452">
    <property type="entry name" value="TPR-like"/>
    <property type="match status" value="1"/>
</dbReference>
<evidence type="ECO:0000313" key="2">
    <source>
        <dbReference type="EMBL" id="ASN83164.1"/>
    </source>
</evidence>
<evidence type="ECO:0008006" key="4">
    <source>
        <dbReference type="Google" id="ProtNLM"/>
    </source>
</evidence>
<proteinExistence type="predicted"/>
<keyword evidence="2" id="KW-0614">Plasmid</keyword>
<dbReference type="KEGG" id="dfc:DFI_18360"/>
<sequence length="983" mass="108137">MLPVEIGRAELLKAQKHGVKVTLLSAPSGYGKSTVLAQFARQDSGAVWIRLNEEAKDAAALLNDLAHGSRLAGVALPQWQRAVHTGTSRAQLLRALIEDVNAHEQDLSYCLDGGEMLSSESALLLSFFAERLGDGHCLILAQREGSAFDLTPFQERQEGVTITADQLQFTADDTAAAARQLGTAARSGELQTTYHGWPWGIMLALRTQPPGPEAPANELVSSVLNALPDRLARQLQALSVLEYWSDAAAACLDVKLPDGWIRQLQQAGLPMTSVGKGRYVPHDVVRDRLTAQLRQHPARWRKLHARAAQLAEVQDQLYSAIRHHVDAGQAKRAVRLAEQLVPRWYQAADWQLAERTLSLIPPTHLSAELRSIYALAVLETGDITRGQALLEAQLALHPTASVHFGLALVGLRTMNRPLMTHHIDAGLAVARHARDRIQLLRIKAVHHEMKGELAQALEAAEEAVERAERLGDASLRVATLSVKARVLQRQGHHELAMREFERSYQAGVQLGLPHRLMPVVDQLGGLYSYTGRTAEAARLLESSLVTCRRSFPLAAPTLQKTLGRTYYRLGRIGDGRALIWEAYGEFLRRGHVNQMIDSLYHVYFSAVLGQDRARALEAFSQVLSLTGEDRATIGEGPWATLQEMHAYAAYTAGDLDRALAHLNNAAATTLAYAQRTFVLTEVLRGEIHRRQSVLTAADARALRTALDTQPEDLCDLRTLPGLVMPLLQQYVARGWDAEYFQRMITELNGIEPAPPAPLALHLTTFGTFKVTLNGHPVKLGHTPALEALTYWLLHPNARQDELADHVWGHGDLKRARQSAQVARSTINAAFRKAAAQDAPVIGDLLGSAGHGRRNPQWVLNPGVQLASDVQAFLNSRSADDVLRTHPDSFLAGSESEWVVHYRDVLRMHAVEVLRDAVKSAEPTTALTYLVRAADLTQDREAYERVQRAAQSLGQTHLSHAAQQAVLDLECGEPAALGTRWNAN</sequence>
<keyword evidence="3" id="KW-1185">Reference proteome</keyword>
<keyword evidence="1" id="KW-0175">Coiled coil</keyword>
<dbReference type="Gene3D" id="1.10.10.10">
    <property type="entry name" value="Winged helix-like DNA-binding domain superfamily/Winged helix DNA-binding domain"/>
    <property type="match status" value="1"/>
</dbReference>
<name>A0A221T2N4_9DEIO</name>
<dbReference type="InterPro" id="IPR011990">
    <property type="entry name" value="TPR-like_helical_dom_sf"/>
</dbReference>
<dbReference type="Proteomes" id="UP000259030">
    <property type="component" value="Plasmid pDFI3"/>
</dbReference>
<dbReference type="EMBL" id="CP021084">
    <property type="protein sequence ID" value="ASN83164.1"/>
    <property type="molecule type" value="Genomic_DNA"/>
</dbReference>
<evidence type="ECO:0000313" key="3">
    <source>
        <dbReference type="Proteomes" id="UP000259030"/>
    </source>
</evidence>
<protein>
    <recommendedName>
        <fullName evidence="4">MalT-like TPR region domain-containing protein</fullName>
    </recommendedName>
</protein>
<evidence type="ECO:0000256" key="1">
    <source>
        <dbReference type="SAM" id="Coils"/>
    </source>
</evidence>
<dbReference type="Gene3D" id="1.25.40.10">
    <property type="entry name" value="Tetratricopeptide repeat domain"/>
    <property type="match status" value="1"/>
</dbReference>